<dbReference type="Proteomes" id="UP000694872">
    <property type="component" value="Unplaced"/>
</dbReference>
<protein>
    <submittedName>
        <fullName evidence="2">Uncharacterized protein LOC106120999</fullName>
    </submittedName>
</protein>
<evidence type="ECO:0000256" key="1">
    <source>
        <dbReference type="SAM" id="MobiDB-lite"/>
    </source>
</evidence>
<dbReference type="GeneID" id="106120999"/>
<name>A0AAJ6ZGB6_PAPXU</name>
<organism evidence="2">
    <name type="scientific">Papilio xuthus</name>
    <name type="common">Asian swallowtail butterfly</name>
    <dbReference type="NCBI Taxonomy" id="66420"/>
    <lineage>
        <taxon>Eukaryota</taxon>
        <taxon>Metazoa</taxon>
        <taxon>Ecdysozoa</taxon>
        <taxon>Arthropoda</taxon>
        <taxon>Hexapoda</taxon>
        <taxon>Insecta</taxon>
        <taxon>Pterygota</taxon>
        <taxon>Neoptera</taxon>
        <taxon>Endopterygota</taxon>
        <taxon>Lepidoptera</taxon>
        <taxon>Glossata</taxon>
        <taxon>Ditrysia</taxon>
        <taxon>Papilionoidea</taxon>
        <taxon>Papilionidae</taxon>
        <taxon>Papilioninae</taxon>
        <taxon>Papilio</taxon>
    </lineage>
</organism>
<evidence type="ECO:0000313" key="2">
    <source>
        <dbReference type="RefSeq" id="XP_013171925.1"/>
    </source>
</evidence>
<dbReference type="KEGG" id="pxu:106120999"/>
<dbReference type="RefSeq" id="XP_013171925.1">
    <property type="nucleotide sequence ID" value="XM_013316471.1"/>
</dbReference>
<dbReference type="AlphaFoldDB" id="A0AAJ6ZGB6"/>
<sequence length="192" mass="21825">MRRRGEEPLPEEIVRWRKEGRDDLFRRWQERLADASVSRRLVEAVRPVLRQWVEARHREPTYFLTQLLTGHGCFSRYLCEVVGIESGPECHHCASGDVDTAEHTLAVCTGWDAQRATLTGAIGRDLSLPAVIRAMVGSEQSWAAVASFAREVMAAKREALRERERANETLPPRRAPARGRRRARYAAALQPN</sequence>
<reference evidence="2" key="1">
    <citation type="submission" date="2025-08" db="UniProtKB">
        <authorList>
            <consortium name="RefSeq"/>
        </authorList>
    </citation>
    <scope>IDENTIFICATION</scope>
</reference>
<feature type="region of interest" description="Disordered" evidence="1">
    <location>
        <begin position="163"/>
        <end position="192"/>
    </location>
</feature>
<feature type="compositionally biased region" description="Basic residues" evidence="1">
    <location>
        <begin position="175"/>
        <end position="184"/>
    </location>
</feature>
<proteinExistence type="predicted"/>
<accession>A0AAJ6ZGB6</accession>
<gene>
    <name evidence="2" type="primary">LOC106120999</name>
</gene>